<accession>A0A9W7F5L0</accession>
<keyword evidence="2" id="KW-1133">Transmembrane helix</keyword>
<keyword evidence="2" id="KW-0472">Membrane</keyword>
<dbReference type="Gene3D" id="2.10.50.10">
    <property type="entry name" value="Tumor Necrosis Factor Receptor, subunit A, domain 2"/>
    <property type="match status" value="1"/>
</dbReference>
<feature type="transmembrane region" description="Helical" evidence="2">
    <location>
        <begin position="557"/>
        <end position="578"/>
    </location>
</feature>
<evidence type="ECO:0008006" key="5">
    <source>
        <dbReference type="Google" id="ProtNLM"/>
    </source>
</evidence>
<sequence length="953" mass="101335">MHRRNMGHDRQHRLHVGLHMPTWTSTGATSLSDCTDCPTGRYSVDYAALSECTQCTAGKYNENTASTLATSCVNCAMGTYNTNVGSGAASDCAFCPTGKINPDTTGASSVSACSVDCAAGEGASSDSTSCESCTAGTYGPATGLGCFQCGRGKYSEAVGATTETQCQQCPEGKSSPIGVPSHCETCTAGTYAPGEGYASCSTCNPGTSCGEGATEMDTCQAGSASGAGSASCGVCPAGPYSNSDGSSQCITCQAGKYCGEGATEMLTCPKGKYSNTGAASCTTCSEGSYSSEEDGPTECVTCQAGKYCGEGATEMLTCPKGKYSNFGASSCTKCGPSTIAPETSTMACSACDSYQVANDERTECVCQKGYYVGEDANKALPVPDGVSPNTAGMTTETLDILPGFWRTSDGSIEVLSCLNEEHCKGGNNTADLCSEGYTGPLCAVCASGFAATGNRELLVCNECTGASIFTVLGVLAVVFVLITAILIFFFKGTSERTPPPFKTRSSSVSEKYENFSSRLSKIEPIVKIITAYFQVAGGLSFVYGLKFPKFFSTVTNWVGGIFSLNFIAFMPLGCSAPVNHYTSLLVYTGLPILLGIVLIASSKLASKPELRNKIFEVFLTMTFILLPSVSVKIFSTFACKDFDDGKSFLKVDYSIACDDGPEYWFYWTYAMAMIAVYPVGIPLMYFILVYRKRDLLECGQGQLEESMSDNAALKEALKIRAKNEEENETLKSLRFLYGAYEPKYWWFEIFETLRKLALTGFLVFLAPGTAAQIAISMLMGLATLRVQSGTKPYIEAVNDKFAEVAMWQLFLMMFAALCLKVNLDDESLQDQGYFDMTLTLIQFLPLILVLLQDALTIQDQGNDAKDEAISLSQDAVEVGVRGARAITESVDTAITTFKTGAVLGGGSEIEMKSKTNKDQVRGENPAVQWNSKNNEGGGLLGEGQKKTGDDYNI</sequence>
<organism evidence="3 4">
    <name type="scientific">Triparma strigata</name>
    <dbReference type="NCBI Taxonomy" id="1606541"/>
    <lineage>
        <taxon>Eukaryota</taxon>
        <taxon>Sar</taxon>
        <taxon>Stramenopiles</taxon>
        <taxon>Ochrophyta</taxon>
        <taxon>Bolidophyceae</taxon>
        <taxon>Parmales</taxon>
        <taxon>Triparmaceae</taxon>
        <taxon>Triparma</taxon>
    </lineage>
</organism>
<dbReference type="SMART" id="SM01411">
    <property type="entry name" value="Ephrin_rec_like"/>
    <property type="match status" value="7"/>
</dbReference>
<evidence type="ECO:0000313" key="3">
    <source>
        <dbReference type="EMBL" id="GMI02213.1"/>
    </source>
</evidence>
<dbReference type="SUPFAM" id="SSF57184">
    <property type="entry name" value="Growth factor receptor domain"/>
    <property type="match status" value="2"/>
</dbReference>
<feature type="region of interest" description="Disordered" evidence="1">
    <location>
        <begin position="912"/>
        <end position="953"/>
    </location>
</feature>
<gene>
    <name evidence="3" type="ORF">TrST_g14276</name>
</gene>
<dbReference type="OrthoDB" id="205145at2759"/>
<feature type="transmembrane region" description="Helical" evidence="2">
    <location>
        <begin position="584"/>
        <end position="605"/>
    </location>
</feature>
<keyword evidence="2" id="KW-0812">Transmembrane</keyword>
<keyword evidence="4" id="KW-1185">Reference proteome</keyword>
<feature type="compositionally biased region" description="Basic and acidic residues" evidence="1">
    <location>
        <begin position="912"/>
        <end position="921"/>
    </location>
</feature>
<evidence type="ECO:0000256" key="2">
    <source>
        <dbReference type="SAM" id="Phobius"/>
    </source>
</evidence>
<feature type="transmembrane region" description="Helical" evidence="2">
    <location>
        <begin position="664"/>
        <end position="688"/>
    </location>
</feature>
<protein>
    <recommendedName>
        <fullName evidence="5">Tyrosine-protein kinase ephrin type A/B receptor-like domain-containing protein</fullName>
    </recommendedName>
</protein>
<feature type="transmembrane region" description="Helical" evidence="2">
    <location>
        <begin position="804"/>
        <end position="821"/>
    </location>
</feature>
<dbReference type="InterPro" id="IPR009030">
    <property type="entry name" value="Growth_fac_rcpt_cys_sf"/>
</dbReference>
<dbReference type="Proteomes" id="UP001165085">
    <property type="component" value="Unassembled WGS sequence"/>
</dbReference>
<name>A0A9W7F5L0_9STRA</name>
<evidence type="ECO:0000256" key="1">
    <source>
        <dbReference type="SAM" id="MobiDB-lite"/>
    </source>
</evidence>
<dbReference type="PANTHER" id="PTHR11319">
    <property type="entry name" value="G PROTEIN-COUPLED RECEPTOR-RELATED"/>
    <property type="match status" value="1"/>
</dbReference>
<reference evidence="4" key="1">
    <citation type="journal article" date="2023" name="Commun. Biol.">
        <title>Genome analysis of Parmales, the sister group of diatoms, reveals the evolutionary specialization of diatoms from phago-mixotrophs to photoautotrophs.</title>
        <authorList>
            <person name="Ban H."/>
            <person name="Sato S."/>
            <person name="Yoshikawa S."/>
            <person name="Yamada K."/>
            <person name="Nakamura Y."/>
            <person name="Ichinomiya M."/>
            <person name="Sato N."/>
            <person name="Blanc-Mathieu R."/>
            <person name="Endo H."/>
            <person name="Kuwata A."/>
            <person name="Ogata H."/>
        </authorList>
    </citation>
    <scope>NUCLEOTIDE SEQUENCE [LARGE SCALE GENOMIC DNA]</scope>
    <source>
        <strain evidence="4">NIES 3701</strain>
    </source>
</reference>
<feature type="transmembrane region" description="Helical" evidence="2">
    <location>
        <begin position="756"/>
        <end position="784"/>
    </location>
</feature>
<evidence type="ECO:0000313" key="4">
    <source>
        <dbReference type="Proteomes" id="UP001165085"/>
    </source>
</evidence>
<proteinExistence type="predicted"/>
<feature type="transmembrane region" description="Helical" evidence="2">
    <location>
        <begin position="617"/>
        <end position="638"/>
    </location>
</feature>
<feature type="compositionally biased region" description="Basic and acidic residues" evidence="1">
    <location>
        <begin position="943"/>
        <end position="953"/>
    </location>
</feature>
<feature type="transmembrane region" description="Helical" evidence="2">
    <location>
        <begin position="525"/>
        <end position="545"/>
    </location>
</feature>
<dbReference type="AlphaFoldDB" id="A0A9W7F5L0"/>
<dbReference type="PANTHER" id="PTHR11319:SF35">
    <property type="entry name" value="OUTER MEMBRANE PROTEIN PMPC-RELATED"/>
    <property type="match status" value="1"/>
</dbReference>
<comment type="caution">
    <text evidence="3">The sequence shown here is derived from an EMBL/GenBank/DDBJ whole genome shotgun (WGS) entry which is preliminary data.</text>
</comment>
<dbReference type="EMBL" id="BRXY01000593">
    <property type="protein sequence ID" value="GMI02213.1"/>
    <property type="molecule type" value="Genomic_DNA"/>
</dbReference>
<feature type="transmembrane region" description="Helical" evidence="2">
    <location>
        <begin position="468"/>
        <end position="490"/>
    </location>
</feature>